<dbReference type="SUPFAM" id="SSF82171">
    <property type="entry name" value="DPP6 N-terminal domain-like"/>
    <property type="match status" value="1"/>
</dbReference>
<dbReference type="InterPro" id="IPR015943">
    <property type="entry name" value="WD40/YVTN_repeat-like_dom_sf"/>
</dbReference>
<keyword evidence="1" id="KW-0378">Hydrolase</keyword>
<gene>
    <name evidence="7" type="ORF">EPA93_34615</name>
</gene>
<dbReference type="GO" id="GO:0006508">
    <property type="term" value="P:proteolysis"/>
    <property type="evidence" value="ECO:0007669"/>
    <property type="project" value="InterPro"/>
</dbReference>
<evidence type="ECO:0000256" key="2">
    <source>
        <dbReference type="ARBA" id="ARBA00022990"/>
    </source>
</evidence>
<dbReference type="AlphaFoldDB" id="A0A4P6JYL6"/>
<dbReference type="Proteomes" id="UP000290365">
    <property type="component" value="Chromosome"/>
</dbReference>
<dbReference type="InterPro" id="IPR001375">
    <property type="entry name" value="Peptidase_S9_cat"/>
</dbReference>
<dbReference type="SUPFAM" id="SSF53474">
    <property type="entry name" value="alpha/beta-Hydrolases"/>
    <property type="match status" value="1"/>
</dbReference>
<sequence>MLQTMRFDQDAPWKQRFRAPAIMWTQLAAANKTRGIVASTRSGQIYAWDVPAGSLRQVTQHKGGLYYAYLSADGRTIYYHDDAQGNEMGHFVRVSFEGGAPEDITPELPPYAFFGMQGSRANNLLAIIAFNQEGFMLYCIDIGPDGTLSPARKIHQEPSMIRASYFSPGFVSADGALVALGSSSRSGNLNFSLLILDAHTGQPIGELWKEQQSFEPLAFSPLAGDERLLASSNETGMKRPFLWHPRTAERKELALSPLEGDVEPLDWSEDGRQILLCQSWQAVQNLYLYDLENATLSPLQVPGGSLGYHDSLGRKASFGPENEIFAEWTDATHPSQVIALSRTTGTRTRTVLPSAEVPVGRPWRSVSFPSSDGQMVQGWLAVPDRQGPYPVIIEMHGGMATLQRETFAPASQAWLDAGFAFLSVNFRGSSTFGRAFERKVWGDLGHWECEDVVAARKFLIKEGIATASQIFLTGASFGGYLTLLLIGKYPDLWAGGMAEAPVVGLETLYETTGGAMRSVQMSLLGGTPEEQPERYQASSAMTYIEQVRAPVLILAGRNDYRSPARPIELYEQKMKEQGKEIEVVWFDAGHISAALQPELGITYQEHLLRFAARVLGQPRP</sequence>
<dbReference type="InterPro" id="IPR002471">
    <property type="entry name" value="Pept_S9_AS"/>
</dbReference>
<dbReference type="RefSeq" id="WP_129891889.1">
    <property type="nucleotide sequence ID" value="NZ_CP035758.1"/>
</dbReference>
<dbReference type="PROSITE" id="PS00708">
    <property type="entry name" value="PRO_ENDOPEP_SER"/>
    <property type="match status" value="1"/>
</dbReference>
<evidence type="ECO:0000256" key="4">
    <source>
        <dbReference type="ARBA" id="ARBA00032596"/>
    </source>
</evidence>
<dbReference type="PANTHER" id="PTHR42776:SF27">
    <property type="entry name" value="DIPEPTIDYL PEPTIDASE FAMILY MEMBER 6"/>
    <property type="match status" value="1"/>
</dbReference>
<dbReference type="PANTHER" id="PTHR42776">
    <property type="entry name" value="SERINE PEPTIDASE S9 FAMILY MEMBER"/>
    <property type="match status" value="1"/>
</dbReference>
<evidence type="ECO:0000256" key="5">
    <source>
        <dbReference type="ARBA" id="ARBA00045885"/>
    </source>
</evidence>
<proteinExistence type="predicted"/>
<evidence type="ECO:0000313" key="8">
    <source>
        <dbReference type="Proteomes" id="UP000290365"/>
    </source>
</evidence>
<evidence type="ECO:0000313" key="7">
    <source>
        <dbReference type="EMBL" id="QBD80827.1"/>
    </source>
</evidence>
<dbReference type="PRINTS" id="PR00862">
    <property type="entry name" value="PROLIGOPTASE"/>
</dbReference>
<evidence type="ECO:0000256" key="3">
    <source>
        <dbReference type="ARBA" id="ARBA00032284"/>
    </source>
</evidence>
<feature type="domain" description="Peptidase S9 prolyl oligopeptidase catalytic" evidence="6">
    <location>
        <begin position="411"/>
        <end position="616"/>
    </location>
</feature>
<dbReference type="Gene3D" id="2.120.10.30">
    <property type="entry name" value="TolB, C-terminal domain"/>
    <property type="match status" value="1"/>
</dbReference>
<name>A0A4P6JYL6_KTERU</name>
<evidence type="ECO:0000259" key="6">
    <source>
        <dbReference type="Pfam" id="PF00326"/>
    </source>
</evidence>
<accession>A0A4P6JYL6</accession>
<dbReference type="InterPro" id="IPR029058">
    <property type="entry name" value="AB_hydrolase_fold"/>
</dbReference>
<dbReference type="Pfam" id="PF00326">
    <property type="entry name" value="Peptidase_S9"/>
    <property type="match status" value="1"/>
</dbReference>
<dbReference type="GO" id="GO:0004252">
    <property type="term" value="F:serine-type endopeptidase activity"/>
    <property type="evidence" value="ECO:0007669"/>
    <property type="project" value="InterPro"/>
</dbReference>
<dbReference type="Gene3D" id="2.130.10.10">
    <property type="entry name" value="YVTN repeat-like/Quinoprotein amine dehydrogenase"/>
    <property type="match status" value="1"/>
</dbReference>
<dbReference type="Gene3D" id="3.40.50.1820">
    <property type="entry name" value="alpha/beta hydrolase"/>
    <property type="match status" value="1"/>
</dbReference>
<dbReference type="KEGG" id="kbs:EPA93_34615"/>
<dbReference type="OrthoDB" id="262125at2"/>
<organism evidence="7 8">
    <name type="scientific">Ktedonosporobacter rubrisoli</name>
    <dbReference type="NCBI Taxonomy" id="2509675"/>
    <lineage>
        <taxon>Bacteria</taxon>
        <taxon>Bacillati</taxon>
        <taxon>Chloroflexota</taxon>
        <taxon>Ktedonobacteria</taxon>
        <taxon>Ktedonobacterales</taxon>
        <taxon>Ktedonosporobacteraceae</taxon>
        <taxon>Ktedonosporobacter</taxon>
    </lineage>
</organism>
<dbReference type="EMBL" id="CP035758">
    <property type="protein sequence ID" value="QBD80827.1"/>
    <property type="molecule type" value="Genomic_DNA"/>
</dbReference>
<keyword evidence="2" id="KW-0007">Acetylation</keyword>
<reference evidence="7 8" key="1">
    <citation type="submission" date="2019-01" db="EMBL/GenBank/DDBJ databases">
        <title>Ktedonosporobacter rubrisoli SCAWS-G2.</title>
        <authorList>
            <person name="Huang Y."/>
            <person name="Yan B."/>
        </authorList>
    </citation>
    <scope>NUCLEOTIDE SEQUENCE [LARGE SCALE GENOMIC DNA]</scope>
    <source>
        <strain evidence="7 8">SCAWS-G2</strain>
    </source>
</reference>
<comment type="function">
    <text evidence="5">This enzyme catalyzes the hydrolysis of the N-terminal peptide bond of an N-acetylated peptide to generate an N-acetylated amino acid and a peptide with a free N-terminus. It preferentially cleaves off Ac-Ala, Ac-Met and Ac-Ser. Also, involved in the degradation of oxidized and glycated proteins.</text>
</comment>
<dbReference type="InterPro" id="IPR011042">
    <property type="entry name" value="6-blade_b-propeller_TolB-like"/>
</dbReference>
<evidence type="ECO:0000256" key="1">
    <source>
        <dbReference type="ARBA" id="ARBA00022801"/>
    </source>
</evidence>
<dbReference type="InterPro" id="IPR002470">
    <property type="entry name" value="Peptidase_S9A"/>
</dbReference>
<protein>
    <recommendedName>
        <fullName evidence="4">Acyl-peptide hydrolase</fullName>
    </recommendedName>
    <alternativeName>
        <fullName evidence="3">Acylaminoacyl-peptidase</fullName>
    </alternativeName>
</protein>
<keyword evidence="8" id="KW-1185">Reference proteome</keyword>